<dbReference type="Gene3D" id="1.10.10.10">
    <property type="entry name" value="Winged helix-like DNA-binding domain superfamily/Winged helix DNA-binding domain"/>
    <property type="match status" value="1"/>
</dbReference>
<dbReference type="SUPFAM" id="SSF88946">
    <property type="entry name" value="Sigma2 domain of RNA polymerase sigma factors"/>
    <property type="match status" value="1"/>
</dbReference>
<dbReference type="InterPro" id="IPR013325">
    <property type="entry name" value="RNA_pol_sigma_r2"/>
</dbReference>
<dbReference type="InterPro" id="IPR007627">
    <property type="entry name" value="RNA_pol_sigma70_r2"/>
</dbReference>
<feature type="domain" description="RNA polymerase sigma factor 70 region 4 type 2" evidence="6">
    <location>
        <begin position="137"/>
        <end position="187"/>
    </location>
</feature>
<reference evidence="7" key="1">
    <citation type="submission" date="2024-05" db="EMBL/GenBank/DDBJ databases">
        <title>Planctomycetes of the genus Singulisphaera possess chitinolytic capabilities.</title>
        <authorList>
            <person name="Ivanova A."/>
        </authorList>
    </citation>
    <scope>NUCLEOTIDE SEQUENCE</scope>
    <source>
        <strain evidence="7">Ch08T</strain>
    </source>
</reference>
<protein>
    <submittedName>
        <fullName evidence="7">Sigma-70 family RNA polymerase sigma factor</fullName>
    </submittedName>
</protein>
<evidence type="ECO:0000313" key="7">
    <source>
        <dbReference type="EMBL" id="XBH06466.1"/>
    </source>
</evidence>
<dbReference type="GO" id="GO:0006352">
    <property type="term" value="P:DNA-templated transcription initiation"/>
    <property type="evidence" value="ECO:0007669"/>
    <property type="project" value="InterPro"/>
</dbReference>
<dbReference type="RefSeq" id="WP_406699316.1">
    <property type="nucleotide sequence ID" value="NZ_CP155447.1"/>
</dbReference>
<evidence type="ECO:0000256" key="1">
    <source>
        <dbReference type="ARBA" id="ARBA00010641"/>
    </source>
</evidence>
<dbReference type="PANTHER" id="PTHR43133">
    <property type="entry name" value="RNA POLYMERASE ECF-TYPE SIGMA FACTO"/>
    <property type="match status" value="1"/>
</dbReference>
<accession>A0AAU7CPD7</accession>
<dbReference type="Pfam" id="PF08281">
    <property type="entry name" value="Sigma70_r4_2"/>
    <property type="match status" value="1"/>
</dbReference>
<evidence type="ECO:0000256" key="3">
    <source>
        <dbReference type="ARBA" id="ARBA00023082"/>
    </source>
</evidence>
<name>A0AAU7CPD7_9BACT</name>
<keyword evidence="4" id="KW-0804">Transcription</keyword>
<dbReference type="EMBL" id="CP155447">
    <property type="protein sequence ID" value="XBH06466.1"/>
    <property type="molecule type" value="Genomic_DNA"/>
</dbReference>
<keyword evidence="3" id="KW-0731">Sigma factor</keyword>
<dbReference type="CDD" id="cd06171">
    <property type="entry name" value="Sigma70_r4"/>
    <property type="match status" value="1"/>
</dbReference>
<dbReference type="Gene3D" id="1.10.1740.10">
    <property type="match status" value="1"/>
</dbReference>
<evidence type="ECO:0000256" key="4">
    <source>
        <dbReference type="ARBA" id="ARBA00023163"/>
    </source>
</evidence>
<evidence type="ECO:0000256" key="2">
    <source>
        <dbReference type="ARBA" id="ARBA00023015"/>
    </source>
</evidence>
<dbReference type="InterPro" id="IPR013249">
    <property type="entry name" value="RNA_pol_sigma70_r4_t2"/>
</dbReference>
<organism evidence="7">
    <name type="scientific">Singulisphaera sp. Ch08</name>
    <dbReference type="NCBI Taxonomy" id="3120278"/>
    <lineage>
        <taxon>Bacteria</taxon>
        <taxon>Pseudomonadati</taxon>
        <taxon>Planctomycetota</taxon>
        <taxon>Planctomycetia</taxon>
        <taxon>Isosphaerales</taxon>
        <taxon>Isosphaeraceae</taxon>
        <taxon>Singulisphaera</taxon>
    </lineage>
</organism>
<evidence type="ECO:0000259" key="6">
    <source>
        <dbReference type="Pfam" id="PF08281"/>
    </source>
</evidence>
<evidence type="ECO:0000259" key="5">
    <source>
        <dbReference type="Pfam" id="PF04542"/>
    </source>
</evidence>
<proteinExistence type="inferred from homology"/>
<dbReference type="InterPro" id="IPR039425">
    <property type="entry name" value="RNA_pol_sigma-70-like"/>
</dbReference>
<dbReference type="GO" id="GO:0003677">
    <property type="term" value="F:DNA binding"/>
    <property type="evidence" value="ECO:0007669"/>
    <property type="project" value="InterPro"/>
</dbReference>
<dbReference type="Pfam" id="PF04542">
    <property type="entry name" value="Sigma70_r2"/>
    <property type="match status" value="1"/>
</dbReference>
<feature type="domain" description="RNA polymerase sigma-70 region 2" evidence="5">
    <location>
        <begin position="41"/>
        <end position="102"/>
    </location>
</feature>
<comment type="similarity">
    <text evidence="1">Belongs to the sigma-70 factor family. ECF subfamily.</text>
</comment>
<dbReference type="InterPro" id="IPR036388">
    <property type="entry name" value="WH-like_DNA-bd_sf"/>
</dbReference>
<gene>
    <name evidence="7" type="ORF">V5E97_10635</name>
</gene>
<dbReference type="GO" id="GO:0016987">
    <property type="term" value="F:sigma factor activity"/>
    <property type="evidence" value="ECO:0007669"/>
    <property type="project" value="UniProtKB-KW"/>
</dbReference>
<dbReference type="InterPro" id="IPR013324">
    <property type="entry name" value="RNA_pol_sigma_r3/r4-like"/>
</dbReference>
<dbReference type="InterPro" id="IPR014284">
    <property type="entry name" value="RNA_pol_sigma-70_dom"/>
</dbReference>
<keyword evidence="2" id="KW-0805">Transcription regulation</keyword>
<dbReference type="SUPFAM" id="SSF88659">
    <property type="entry name" value="Sigma3 and sigma4 domains of RNA polymerase sigma factors"/>
    <property type="match status" value="1"/>
</dbReference>
<dbReference type="PROSITE" id="PS51257">
    <property type="entry name" value="PROKAR_LIPOPROTEIN"/>
    <property type="match status" value="1"/>
</dbReference>
<sequence>MKTMYRDLRTLFGAGALGSCTDGQLLDLFLARREEAAFEELVNRHGPMVWGVCRRVLHRHHDAEDAFQATFLVLARKGDSIVPRERLANWLYGVAVQTALKARSLILKRGERERQVMTMPEPPTHRPSLTDDLGPWLDQELSRLPEKYRVPIVLCDLEGESHKAAAGRLGWPIGTLSGRLSRARALLTQRLNRHGQGLSVGTLVLALAQEANSASLPLALVGSTARAAGSFTGGRAATELLSAQVIYLAESVLTALALSKIKVVVAYVLMAGLVGLSLGGQVVTAEVLEGPAKPRRAEAHESQPTKIAAKKVTGSPDLDLQLLQGTWFGSITELGGPPPSGKPARIPPQVQLIIKGDQLLFRGPKLDQAIKVGTIEEKAFTLKLGVEANQPTIDLMLAMTANDKPPLTYRGIYSLGKRHLLIGLSGPGQKRPKDFKAGASPPRLLIDLNPAVICDYESMPVRENKPIDVKVKNRKPFEDR</sequence>
<dbReference type="NCBIfam" id="TIGR02937">
    <property type="entry name" value="sigma70-ECF"/>
    <property type="match status" value="1"/>
</dbReference>
<dbReference type="AlphaFoldDB" id="A0AAU7CPD7"/>
<dbReference type="PANTHER" id="PTHR43133:SF51">
    <property type="entry name" value="RNA POLYMERASE SIGMA FACTOR"/>
    <property type="match status" value="1"/>
</dbReference>